<keyword evidence="2" id="KW-0812">Transmembrane</keyword>
<feature type="transmembrane region" description="Helical" evidence="2">
    <location>
        <begin position="12"/>
        <end position="30"/>
    </location>
</feature>
<name>A0A3N4LEJ8_9PEZI</name>
<feature type="region of interest" description="Disordered" evidence="1">
    <location>
        <begin position="230"/>
        <end position="267"/>
    </location>
</feature>
<organism evidence="3 4">
    <name type="scientific">Terfezia boudieri ATCC MYA-4762</name>
    <dbReference type="NCBI Taxonomy" id="1051890"/>
    <lineage>
        <taxon>Eukaryota</taxon>
        <taxon>Fungi</taxon>
        <taxon>Dikarya</taxon>
        <taxon>Ascomycota</taxon>
        <taxon>Pezizomycotina</taxon>
        <taxon>Pezizomycetes</taxon>
        <taxon>Pezizales</taxon>
        <taxon>Pezizaceae</taxon>
        <taxon>Terfezia</taxon>
    </lineage>
</organism>
<evidence type="ECO:0000256" key="1">
    <source>
        <dbReference type="SAM" id="MobiDB-lite"/>
    </source>
</evidence>
<gene>
    <name evidence="3" type="ORF">L211DRAFT_851503</name>
</gene>
<feature type="compositionally biased region" description="Low complexity" evidence="1">
    <location>
        <begin position="375"/>
        <end position="385"/>
    </location>
</feature>
<evidence type="ECO:0000256" key="2">
    <source>
        <dbReference type="SAM" id="Phobius"/>
    </source>
</evidence>
<dbReference type="OrthoDB" id="5338512at2759"/>
<feature type="transmembrane region" description="Helical" evidence="2">
    <location>
        <begin position="196"/>
        <end position="217"/>
    </location>
</feature>
<keyword evidence="2" id="KW-1133">Transmembrane helix</keyword>
<reference evidence="3 4" key="1">
    <citation type="journal article" date="2018" name="Nat. Ecol. Evol.">
        <title>Pezizomycetes genomes reveal the molecular basis of ectomycorrhizal truffle lifestyle.</title>
        <authorList>
            <person name="Murat C."/>
            <person name="Payen T."/>
            <person name="Noel B."/>
            <person name="Kuo A."/>
            <person name="Morin E."/>
            <person name="Chen J."/>
            <person name="Kohler A."/>
            <person name="Krizsan K."/>
            <person name="Balestrini R."/>
            <person name="Da Silva C."/>
            <person name="Montanini B."/>
            <person name="Hainaut M."/>
            <person name="Levati E."/>
            <person name="Barry K.W."/>
            <person name="Belfiori B."/>
            <person name="Cichocki N."/>
            <person name="Clum A."/>
            <person name="Dockter R.B."/>
            <person name="Fauchery L."/>
            <person name="Guy J."/>
            <person name="Iotti M."/>
            <person name="Le Tacon F."/>
            <person name="Lindquist E.A."/>
            <person name="Lipzen A."/>
            <person name="Malagnac F."/>
            <person name="Mello A."/>
            <person name="Molinier V."/>
            <person name="Miyauchi S."/>
            <person name="Poulain J."/>
            <person name="Riccioni C."/>
            <person name="Rubini A."/>
            <person name="Sitrit Y."/>
            <person name="Splivallo R."/>
            <person name="Traeger S."/>
            <person name="Wang M."/>
            <person name="Zifcakova L."/>
            <person name="Wipf D."/>
            <person name="Zambonelli A."/>
            <person name="Paolocci F."/>
            <person name="Nowrousian M."/>
            <person name="Ottonello S."/>
            <person name="Baldrian P."/>
            <person name="Spatafora J.W."/>
            <person name="Henrissat B."/>
            <person name="Nagy L.G."/>
            <person name="Aury J.M."/>
            <person name="Wincker P."/>
            <person name="Grigoriev I.V."/>
            <person name="Bonfante P."/>
            <person name="Martin F.M."/>
        </authorList>
    </citation>
    <scope>NUCLEOTIDE SEQUENCE [LARGE SCALE GENOMIC DNA]</scope>
    <source>
        <strain evidence="3 4">ATCC MYA-4762</strain>
    </source>
</reference>
<dbReference type="InParanoid" id="A0A3N4LEJ8"/>
<feature type="region of interest" description="Disordered" evidence="1">
    <location>
        <begin position="654"/>
        <end position="680"/>
    </location>
</feature>
<keyword evidence="4" id="KW-1185">Reference proteome</keyword>
<keyword evidence="2" id="KW-0472">Membrane</keyword>
<feature type="compositionally biased region" description="Polar residues" evidence="1">
    <location>
        <begin position="571"/>
        <end position="584"/>
    </location>
</feature>
<feature type="compositionally biased region" description="Low complexity" evidence="1">
    <location>
        <begin position="462"/>
        <end position="482"/>
    </location>
</feature>
<evidence type="ECO:0000313" key="4">
    <source>
        <dbReference type="Proteomes" id="UP000267821"/>
    </source>
</evidence>
<sequence>MAPPQIHSRLHIFISSFVSILFTISLLVILNPHAAHAITPLASLPSLDPSTAFPPPLQKRQSSCTTSGNTRCPSPASRFCCSNTAECIPLNNATSVICCPSGEDCSFIQPITCSSSLSTCGSNSQCCPAGYDCDTASGGCKLQDHNIPASYRLRDECAKLNPKDGDRGTSQTCTALIEATKKSCVQACEQFPVKGIVTGFFPGLAVGAAVMFLVGLWMRRREKKAIDAASATGRGGRHGGGGGGVAGRSGGGESRSIGRHINTPGEYKDKKSVNVKVLSVPGSGFAAARASKRVTTGGVTAVYYGSGGGYAVSPGRNARSHQRARSAGATTMMSSTEIAIGYDRRQDEQFSLVCGSGRGTPANGIFTSPTPPPLTSSIPLTRSPSGAGGTAVGRAARGYNCELRSPRHFIPEELSGGAPSIEHPAVPPSSQPLGGGGAAAATVSAAARRTTTSTLPIPPPRSRMSPSPVASPSGGSTSTPLVPLAASTARKPLPAPLTHEHLLQHQQQHQQQHLMGPIAPKAQSEYRSEDASSFAPTSLSYSDDGSSDDQAVGRGVGGRSNYHRKPPASEISYQRLATNAIDPSTSHHRRKKPRRPPSDVTSCITDGDHHDDGLTAFSEPAAAGVLTSAHHGVGIGAGGMEAVKVSQAGTKSTSVADRESVAANEGSPFVEEGDREREERVAVDWGVPPPLPEGYGYEYSEAGARRVVAKYS</sequence>
<accession>A0A3N4LEJ8</accession>
<dbReference type="Proteomes" id="UP000267821">
    <property type="component" value="Unassembled WGS sequence"/>
</dbReference>
<feature type="compositionally biased region" description="Basic residues" evidence="1">
    <location>
        <begin position="586"/>
        <end position="595"/>
    </location>
</feature>
<dbReference type="STRING" id="1051890.A0A3N4LEJ8"/>
<dbReference type="EMBL" id="ML121560">
    <property type="protein sequence ID" value="RPB21317.1"/>
    <property type="molecule type" value="Genomic_DNA"/>
</dbReference>
<proteinExistence type="predicted"/>
<protein>
    <submittedName>
        <fullName evidence="3">Uncharacterized protein</fullName>
    </submittedName>
</protein>
<dbReference type="AlphaFoldDB" id="A0A3N4LEJ8"/>
<feature type="region of interest" description="Disordered" evidence="1">
    <location>
        <begin position="522"/>
        <end position="607"/>
    </location>
</feature>
<feature type="region of interest" description="Disordered" evidence="1">
    <location>
        <begin position="410"/>
        <end position="482"/>
    </location>
</feature>
<feature type="region of interest" description="Disordered" evidence="1">
    <location>
        <begin position="361"/>
        <end position="391"/>
    </location>
</feature>
<feature type="compositionally biased region" description="Gly residues" evidence="1">
    <location>
        <begin position="238"/>
        <end position="253"/>
    </location>
</feature>
<evidence type="ECO:0000313" key="3">
    <source>
        <dbReference type="EMBL" id="RPB21317.1"/>
    </source>
</evidence>
<feature type="compositionally biased region" description="Low complexity" evidence="1">
    <location>
        <begin position="439"/>
        <end position="454"/>
    </location>
</feature>